<dbReference type="RefSeq" id="WP_186410460.1">
    <property type="nucleotide sequence ID" value="NZ_FLQY01000096.1"/>
</dbReference>
<dbReference type="NCBIfam" id="TIGR03534">
    <property type="entry name" value="RF_mod_PrmC"/>
    <property type="match status" value="1"/>
</dbReference>
<dbReference type="InterPro" id="IPR040758">
    <property type="entry name" value="PrmC_N"/>
</dbReference>
<dbReference type="EMBL" id="FLQY01000096">
    <property type="protein sequence ID" value="SBT06309.1"/>
    <property type="molecule type" value="Genomic_DNA"/>
</dbReference>
<keyword evidence="2 5" id="KW-0808">Transferase</keyword>
<feature type="domain" description="Release factor glutamine methyltransferase N-terminal" evidence="7">
    <location>
        <begin position="18"/>
        <end position="75"/>
    </location>
</feature>
<comment type="function">
    <text evidence="5">Methylates the class 1 translation termination release factors RF1/PrfA and RF2/PrfB on the glutamine residue of the universally conserved GGQ motif.</text>
</comment>
<dbReference type="Gene3D" id="3.40.50.150">
    <property type="entry name" value="Vaccinia Virus protein VP39"/>
    <property type="match status" value="1"/>
</dbReference>
<dbReference type="Proteomes" id="UP000199600">
    <property type="component" value="Unassembled WGS sequence"/>
</dbReference>
<comment type="similarity">
    <text evidence="5">Belongs to the protein N5-glutamine methyltransferase family. PrmC subfamily.</text>
</comment>
<dbReference type="Pfam" id="PF05175">
    <property type="entry name" value="MTS"/>
    <property type="match status" value="1"/>
</dbReference>
<dbReference type="PANTHER" id="PTHR18895">
    <property type="entry name" value="HEMK METHYLTRANSFERASE"/>
    <property type="match status" value="1"/>
</dbReference>
<comment type="catalytic activity">
    <reaction evidence="4 5">
        <text>L-glutaminyl-[peptide chain release factor] + S-adenosyl-L-methionine = N(5)-methyl-L-glutaminyl-[peptide chain release factor] + S-adenosyl-L-homocysteine + H(+)</text>
        <dbReference type="Rhea" id="RHEA:42896"/>
        <dbReference type="Rhea" id="RHEA-COMP:10271"/>
        <dbReference type="Rhea" id="RHEA-COMP:10272"/>
        <dbReference type="ChEBI" id="CHEBI:15378"/>
        <dbReference type="ChEBI" id="CHEBI:30011"/>
        <dbReference type="ChEBI" id="CHEBI:57856"/>
        <dbReference type="ChEBI" id="CHEBI:59789"/>
        <dbReference type="ChEBI" id="CHEBI:61891"/>
        <dbReference type="EC" id="2.1.1.297"/>
    </reaction>
</comment>
<organism evidence="8 9">
    <name type="scientific">Candidatus Propionivibrio aalborgensis</name>
    <dbReference type="NCBI Taxonomy" id="1860101"/>
    <lineage>
        <taxon>Bacteria</taxon>
        <taxon>Pseudomonadati</taxon>
        <taxon>Pseudomonadota</taxon>
        <taxon>Betaproteobacteria</taxon>
        <taxon>Rhodocyclales</taxon>
        <taxon>Rhodocyclaceae</taxon>
        <taxon>Propionivibrio</taxon>
    </lineage>
</organism>
<sequence>MSCAELSAGIGHVWRLASQRVDRLDARFLLQHVSGCTLAELIAHPERELSAEQADRFDGLVSRREAGEPLAYLLGTAFFCGLEFAVSPAVLIPRPETEVLVEQSRRRVQELLQMRCQEQVQSRALACIAPRIVDLGTGSGIVAIMLARLCPTAELTAVDVSVAALYVARANAVRHGVQIRFLEGDWYASLGKERFDLIVSNPPYVADGDLHLQQDGLPFEPRLALSDGVVGGDGLGCIRTLIDGAKNHLFPGGWMFIEHGYDQAVQTRELLHAAGFTDVDSWCDGAAIERVSGGRQPPGNPRNFSKL</sequence>
<feature type="binding site" evidence="5">
    <location>
        <position position="201"/>
    </location>
    <ligand>
        <name>S-adenosyl-L-methionine</name>
        <dbReference type="ChEBI" id="CHEBI:59789"/>
    </ligand>
</feature>
<reference evidence="8 9" key="1">
    <citation type="submission" date="2016-06" db="EMBL/GenBank/DDBJ databases">
        <authorList>
            <person name="Kjaerup R.B."/>
            <person name="Dalgaard T.S."/>
            <person name="Juul-Madsen H.R."/>
        </authorList>
    </citation>
    <scope>NUCLEOTIDE SEQUENCE [LARGE SCALE GENOMIC DNA]</scope>
    <source>
        <strain evidence="8">2</strain>
    </source>
</reference>
<dbReference type="Pfam" id="PF17827">
    <property type="entry name" value="PrmC_N"/>
    <property type="match status" value="1"/>
</dbReference>
<dbReference type="GO" id="GO:0102559">
    <property type="term" value="F:peptide chain release factor N(5)-glutamine methyltransferase activity"/>
    <property type="evidence" value="ECO:0007669"/>
    <property type="project" value="UniProtKB-EC"/>
</dbReference>
<dbReference type="AlphaFoldDB" id="A0A1A8XMB3"/>
<feature type="domain" description="Methyltransferase small" evidence="6">
    <location>
        <begin position="130"/>
        <end position="210"/>
    </location>
</feature>
<dbReference type="InterPro" id="IPR050320">
    <property type="entry name" value="N5-glutamine_MTase"/>
</dbReference>
<dbReference type="InterPro" id="IPR019874">
    <property type="entry name" value="RF_methyltr_PrmC"/>
</dbReference>
<dbReference type="GO" id="GO:0032259">
    <property type="term" value="P:methylation"/>
    <property type="evidence" value="ECO:0007669"/>
    <property type="project" value="UniProtKB-KW"/>
</dbReference>
<evidence type="ECO:0000256" key="5">
    <source>
        <dbReference type="HAMAP-Rule" id="MF_02126"/>
    </source>
</evidence>
<name>A0A1A8XMB3_9RHOO</name>
<evidence type="ECO:0000313" key="9">
    <source>
        <dbReference type="Proteomes" id="UP000199600"/>
    </source>
</evidence>
<feature type="binding site" evidence="5">
    <location>
        <begin position="201"/>
        <end position="204"/>
    </location>
    <ligand>
        <name>substrate</name>
    </ligand>
</feature>
<evidence type="ECO:0000259" key="7">
    <source>
        <dbReference type="Pfam" id="PF17827"/>
    </source>
</evidence>
<dbReference type="HAMAP" id="MF_02126">
    <property type="entry name" value="RF_methyltr_PrmC"/>
    <property type="match status" value="1"/>
</dbReference>
<dbReference type="InterPro" id="IPR029063">
    <property type="entry name" value="SAM-dependent_MTases_sf"/>
</dbReference>
<dbReference type="Gene3D" id="1.10.8.10">
    <property type="entry name" value="DNA helicase RuvA subunit, C-terminal domain"/>
    <property type="match status" value="1"/>
</dbReference>
<feature type="binding site" evidence="5">
    <location>
        <begin position="136"/>
        <end position="140"/>
    </location>
    <ligand>
        <name>S-adenosyl-L-methionine</name>
        <dbReference type="ChEBI" id="CHEBI:59789"/>
    </ligand>
</feature>
<dbReference type="PROSITE" id="PS00092">
    <property type="entry name" value="N6_MTASE"/>
    <property type="match status" value="1"/>
</dbReference>
<gene>
    <name evidence="5 8" type="primary">prmC</name>
    <name evidence="8" type="ORF">PROAA_1850008</name>
</gene>
<dbReference type="PANTHER" id="PTHR18895:SF74">
    <property type="entry name" value="MTRF1L RELEASE FACTOR GLUTAMINE METHYLTRANSFERASE"/>
    <property type="match status" value="1"/>
</dbReference>
<evidence type="ECO:0000259" key="6">
    <source>
        <dbReference type="Pfam" id="PF05175"/>
    </source>
</evidence>
<feature type="binding site" evidence="5">
    <location>
        <position position="186"/>
    </location>
    <ligand>
        <name>S-adenosyl-L-methionine</name>
        <dbReference type="ChEBI" id="CHEBI:59789"/>
    </ligand>
</feature>
<protein>
    <recommendedName>
        <fullName evidence="5">Release factor glutamine methyltransferase</fullName>
        <shortName evidence="5">RF MTase</shortName>
        <ecNumber evidence="5">2.1.1.297</ecNumber>
    </recommendedName>
    <alternativeName>
        <fullName evidence="5">N5-glutamine methyltransferase PrmC</fullName>
    </alternativeName>
    <alternativeName>
        <fullName evidence="5">Protein-(glutamine-N5) MTase PrmC</fullName>
    </alternativeName>
    <alternativeName>
        <fullName evidence="5">Protein-glutamine N-methyltransferase PrmC</fullName>
    </alternativeName>
</protein>
<dbReference type="NCBIfam" id="TIGR00536">
    <property type="entry name" value="hemK_fam"/>
    <property type="match status" value="1"/>
</dbReference>
<evidence type="ECO:0000256" key="1">
    <source>
        <dbReference type="ARBA" id="ARBA00022603"/>
    </source>
</evidence>
<keyword evidence="1 5" id="KW-0489">Methyltransferase</keyword>
<evidence type="ECO:0000313" key="8">
    <source>
        <dbReference type="EMBL" id="SBT06309.1"/>
    </source>
</evidence>
<dbReference type="InterPro" id="IPR002052">
    <property type="entry name" value="DNA_methylase_N6_adenine_CS"/>
</dbReference>
<dbReference type="CDD" id="cd02440">
    <property type="entry name" value="AdoMet_MTases"/>
    <property type="match status" value="1"/>
</dbReference>
<dbReference type="InterPro" id="IPR004556">
    <property type="entry name" value="HemK-like"/>
</dbReference>
<dbReference type="InterPro" id="IPR007848">
    <property type="entry name" value="Small_mtfrase_dom"/>
</dbReference>
<accession>A0A1A8XMB3</accession>
<dbReference type="EC" id="2.1.1.297" evidence="5"/>
<dbReference type="SUPFAM" id="SSF53335">
    <property type="entry name" value="S-adenosyl-L-methionine-dependent methyltransferases"/>
    <property type="match status" value="1"/>
</dbReference>
<keyword evidence="3 5" id="KW-0949">S-adenosyl-L-methionine</keyword>
<keyword evidence="9" id="KW-1185">Reference proteome</keyword>
<dbReference type="GO" id="GO:0003676">
    <property type="term" value="F:nucleic acid binding"/>
    <property type="evidence" value="ECO:0007669"/>
    <property type="project" value="InterPro"/>
</dbReference>
<evidence type="ECO:0000256" key="2">
    <source>
        <dbReference type="ARBA" id="ARBA00022679"/>
    </source>
</evidence>
<evidence type="ECO:0000256" key="3">
    <source>
        <dbReference type="ARBA" id="ARBA00022691"/>
    </source>
</evidence>
<evidence type="ECO:0000256" key="4">
    <source>
        <dbReference type="ARBA" id="ARBA00048391"/>
    </source>
</evidence>
<proteinExistence type="inferred from homology"/>
<feature type="binding site" evidence="5">
    <location>
        <position position="159"/>
    </location>
    <ligand>
        <name>S-adenosyl-L-methionine</name>
        <dbReference type="ChEBI" id="CHEBI:59789"/>
    </ligand>
</feature>